<organism evidence="10">
    <name type="scientific">Lactobacillus acidophilus (strain ATCC 700396 / NCK56 / N2 / NCFM)</name>
    <dbReference type="NCBI Taxonomy" id="272621"/>
    <lineage>
        <taxon>Bacteria</taxon>
        <taxon>Bacillati</taxon>
        <taxon>Bacillota</taxon>
        <taxon>Bacilli</taxon>
        <taxon>Lactobacillales</taxon>
        <taxon>Lactobacillaceae</taxon>
        <taxon>Lactobacillus</taxon>
    </lineage>
</organism>
<sequence>MKTNFKMALMTAILLAFPMATNVAQPVNATTKTTVVKLKKSDFQPYNDPADLRKMTGNYWLKSSETKTAYPNLRKVKNLNLRVSILGNRTYVRSGKKVLYTMYSSAGKIVDGKSLTPTGTYLTNSYHPHRFSEALYPVGWIGQLYLFHSVPTHMWSNQFVIREANKLGKMPASHGCVRLSVRDAKWLHDHVPYNTKVNIYYK</sequence>
<dbReference type="STRING" id="272621.LBA1079"/>
<evidence type="ECO:0000256" key="2">
    <source>
        <dbReference type="ARBA" id="ARBA00022679"/>
    </source>
</evidence>
<dbReference type="RefSeq" id="WP_003547397.1">
    <property type="nucleotide sequence ID" value="NC_006814.3"/>
</dbReference>
<evidence type="ECO:0000256" key="6">
    <source>
        <dbReference type="PROSITE-ProRule" id="PRU01373"/>
    </source>
</evidence>
<dbReference type="OrthoDB" id="177750at2"/>
<dbReference type="PATRIC" id="fig|272621.13.peg.1028"/>
<keyword evidence="10" id="KW-1185">Reference proteome</keyword>
<dbReference type="InterPro" id="IPR038063">
    <property type="entry name" value="Transpep_catalytic_dom"/>
</dbReference>
<dbReference type="GO" id="GO:0009252">
    <property type="term" value="P:peptidoglycan biosynthetic process"/>
    <property type="evidence" value="ECO:0007669"/>
    <property type="project" value="UniProtKB-UniPathway"/>
</dbReference>
<name>Q5FK50_LACAC</name>
<dbReference type="GO" id="GO:0008360">
    <property type="term" value="P:regulation of cell shape"/>
    <property type="evidence" value="ECO:0007669"/>
    <property type="project" value="UniProtKB-UniRule"/>
</dbReference>
<evidence type="ECO:0000256" key="7">
    <source>
        <dbReference type="SAM" id="SignalP"/>
    </source>
</evidence>
<dbReference type="HOGENOM" id="CLU_089260_1_0_9"/>
<dbReference type="GO" id="GO:0071555">
    <property type="term" value="P:cell wall organization"/>
    <property type="evidence" value="ECO:0007669"/>
    <property type="project" value="UniProtKB-UniRule"/>
</dbReference>
<evidence type="ECO:0000256" key="4">
    <source>
        <dbReference type="ARBA" id="ARBA00022984"/>
    </source>
</evidence>
<keyword evidence="4 6" id="KW-0573">Peptidoglycan synthesis</keyword>
<dbReference type="GO" id="GO:0016740">
    <property type="term" value="F:transferase activity"/>
    <property type="evidence" value="ECO:0007669"/>
    <property type="project" value="UniProtKB-KW"/>
</dbReference>
<evidence type="ECO:0000256" key="3">
    <source>
        <dbReference type="ARBA" id="ARBA00022960"/>
    </source>
</evidence>
<dbReference type="eggNOG" id="COG1376">
    <property type="taxonomic scope" value="Bacteria"/>
</dbReference>
<evidence type="ECO:0000256" key="5">
    <source>
        <dbReference type="ARBA" id="ARBA00023316"/>
    </source>
</evidence>
<evidence type="ECO:0000259" key="8">
    <source>
        <dbReference type="PROSITE" id="PS52029"/>
    </source>
</evidence>
<evidence type="ECO:0000313" key="10">
    <source>
        <dbReference type="Proteomes" id="UP000006381"/>
    </source>
</evidence>
<dbReference type="Pfam" id="PF03734">
    <property type="entry name" value="YkuD"/>
    <property type="match status" value="1"/>
</dbReference>
<proteinExistence type="predicted"/>
<protein>
    <submittedName>
        <fullName evidence="9">Putative cell surface protein</fullName>
    </submittedName>
</protein>
<feature type="active site" description="Proton donor/acceptor" evidence="6">
    <location>
        <position position="148"/>
    </location>
</feature>
<feature type="active site" description="Nucleophile" evidence="6">
    <location>
        <position position="176"/>
    </location>
</feature>
<dbReference type="SUPFAM" id="SSF141523">
    <property type="entry name" value="L,D-transpeptidase catalytic domain-like"/>
    <property type="match status" value="1"/>
</dbReference>
<dbReference type="GeneID" id="93289811"/>
<dbReference type="PROSITE" id="PS52029">
    <property type="entry name" value="LD_TPASE"/>
    <property type="match status" value="1"/>
</dbReference>
<dbReference type="InterPro" id="IPR005490">
    <property type="entry name" value="LD_TPept_cat_dom"/>
</dbReference>
<dbReference type="CDD" id="cd16913">
    <property type="entry name" value="YkuD_like"/>
    <property type="match status" value="1"/>
</dbReference>
<dbReference type="UniPathway" id="UPA00219"/>
<dbReference type="Gene3D" id="2.40.440.10">
    <property type="entry name" value="L,D-transpeptidase catalytic domain-like"/>
    <property type="match status" value="1"/>
</dbReference>
<keyword evidence="2" id="KW-0808">Transferase</keyword>
<feature type="signal peptide" evidence="7">
    <location>
        <begin position="1"/>
        <end position="29"/>
    </location>
</feature>
<dbReference type="BioCyc" id="LACI272621:G1G49-1075-MONOMER"/>
<dbReference type="KEGG" id="lac:LBA1079"/>
<comment type="pathway">
    <text evidence="1 6">Cell wall biogenesis; peptidoglycan biosynthesis.</text>
</comment>
<feature type="domain" description="L,D-TPase catalytic" evidence="8">
    <location>
        <begin position="79"/>
        <end position="200"/>
    </location>
</feature>
<dbReference type="AlphaFoldDB" id="Q5FK50"/>
<reference evidence="9 10" key="1">
    <citation type="journal article" date="2005" name="Proc. Natl. Acad. Sci. U.S.A.">
        <title>Complete genome sequence of the probiotic lactic acid bacterium Lactobacillus acidophilus NCFM.</title>
        <authorList>
            <person name="Altermann E."/>
            <person name="Russell W.M."/>
            <person name="Azcarate-Peril M.A."/>
            <person name="Barrangou R."/>
            <person name="Buck B.L."/>
            <person name="McAuliffe O."/>
            <person name="Souther N."/>
            <person name="Dobson A."/>
            <person name="Duong T."/>
            <person name="Callanan M."/>
            <person name="Lick S."/>
            <person name="Hamrick A."/>
            <person name="Cano R."/>
            <person name="Klaenhammer T.R."/>
        </authorList>
    </citation>
    <scope>NUCLEOTIDE SEQUENCE [LARGE SCALE GENOMIC DNA]</scope>
    <source>
        <strain evidence="10">ATCC 700396 / NCK56 / N2 / NCFM</strain>
    </source>
</reference>
<feature type="chain" id="PRO_5004256254" evidence="7">
    <location>
        <begin position="30"/>
        <end position="202"/>
    </location>
</feature>
<dbReference type="EMBL" id="CP000033">
    <property type="protein sequence ID" value="AAV42924.1"/>
    <property type="molecule type" value="Genomic_DNA"/>
</dbReference>
<accession>Q5FK50</accession>
<evidence type="ECO:0000313" key="9">
    <source>
        <dbReference type="EMBL" id="AAV42924.1"/>
    </source>
</evidence>
<dbReference type="Proteomes" id="UP000006381">
    <property type="component" value="Chromosome"/>
</dbReference>
<keyword evidence="3 6" id="KW-0133">Cell shape</keyword>
<gene>
    <name evidence="9" type="ordered locus">LBA1079</name>
</gene>
<keyword evidence="7" id="KW-0732">Signal</keyword>
<keyword evidence="5 6" id="KW-0961">Cell wall biogenesis/degradation</keyword>
<evidence type="ECO:0000256" key="1">
    <source>
        <dbReference type="ARBA" id="ARBA00004752"/>
    </source>
</evidence>